<reference evidence="1" key="1">
    <citation type="journal article" date="2022" name="Front. Genet.">
        <title>Chromosome-Scale Assembly of the Dendrobium nobile Genome Provides Insights Into the Molecular Mechanism of the Biosynthesis of the Medicinal Active Ingredient of Dendrobium.</title>
        <authorList>
            <person name="Xu Q."/>
            <person name="Niu S.-C."/>
            <person name="Li K.-L."/>
            <person name="Zheng P.-J."/>
            <person name="Zhang X.-J."/>
            <person name="Jia Y."/>
            <person name="Liu Y."/>
            <person name="Niu Y.-X."/>
            <person name="Yu L.-H."/>
            <person name="Chen D.-F."/>
            <person name="Zhang G.-Q."/>
        </authorList>
    </citation>
    <scope>NUCLEOTIDE SEQUENCE</scope>
    <source>
        <tissue evidence="1">Leaf</tissue>
    </source>
</reference>
<name>A0A8T3C7Q0_DENNO</name>
<organism evidence="1 2">
    <name type="scientific">Dendrobium nobile</name>
    <name type="common">Orchid</name>
    <dbReference type="NCBI Taxonomy" id="94219"/>
    <lineage>
        <taxon>Eukaryota</taxon>
        <taxon>Viridiplantae</taxon>
        <taxon>Streptophyta</taxon>
        <taxon>Embryophyta</taxon>
        <taxon>Tracheophyta</taxon>
        <taxon>Spermatophyta</taxon>
        <taxon>Magnoliopsida</taxon>
        <taxon>Liliopsida</taxon>
        <taxon>Asparagales</taxon>
        <taxon>Orchidaceae</taxon>
        <taxon>Epidendroideae</taxon>
        <taxon>Malaxideae</taxon>
        <taxon>Dendrobiinae</taxon>
        <taxon>Dendrobium</taxon>
    </lineage>
</organism>
<evidence type="ECO:0000313" key="1">
    <source>
        <dbReference type="EMBL" id="KAI0530594.1"/>
    </source>
</evidence>
<dbReference type="EMBL" id="JAGYWB010000001">
    <property type="protein sequence ID" value="KAI0530594.1"/>
    <property type="molecule type" value="Genomic_DNA"/>
</dbReference>
<gene>
    <name evidence="1" type="ORF">KFK09_000139</name>
</gene>
<proteinExistence type="predicted"/>
<evidence type="ECO:0000313" key="2">
    <source>
        <dbReference type="Proteomes" id="UP000829196"/>
    </source>
</evidence>
<sequence>MDYDVAEARILVTLWWQPLVNFFELLGFRDAFSPYWMVRSRFRGCWEPRPNTLQQDQFFLLL</sequence>
<keyword evidence="2" id="KW-1185">Reference proteome</keyword>
<dbReference type="Proteomes" id="UP000829196">
    <property type="component" value="Unassembled WGS sequence"/>
</dbReference>
<accession>A0A8T3C7Q0</accession>
<dbReference type="AlphaFoldDB" id="A0A8T3C7Q0"/>
<protein>
    <submittedName>
        <fullName evidence="1">Uncharacterized protein</fullName>
    </submittedName>
</protein>
<comment type="caution">
    <text evidence="1">The sequence shown here is derived from an EMBL/GenBank/DDBJ whole genome shotgun (WGS) entry which is preliminary data.</text>
</comment>